<protein>
    <submittedName>
        <fullName evidence="10">Response regulator transcription factor</fullName>
    </submittedName>
</protein>
<dbReference type="InterPro" id="IPR016032">
    <property type="entry name" value="Sig_transdc_resp-reg_C-effctor"/>
</dbReference>
<dbReference type="Pfam" id="PF00072">
    <property type="entry name" value="Response_reg"/>
    <property type="match status" value="1"/>
</dbReference>
<dbReference type="InterPro" id="IPR001867">
    <property type="entry name" value="OmpR/PhoB-type_DNA-bd"/>
</dbReference>
<dbReference type="CDD" id="cd00383">
    <property type="entry name" value="trans_reg_C"/>
    <property type="match status" value="1"/>
</dbReference>
<accession>A0ABU9DP36</accession>
<feature type="domain" description="Response regulatory" evidence="8">
    <location>
        <begin position="5"/>
        <end position="120"/>
    </location>
</feature>
<dbReference type="InterPro" id="IPR011006">
    <property type="entry name" value="CheY-like_superfamily"/>
</dbReference>
<keyword evidence="5" id="KW-0804">Transcription</keyword>
<keyword evidence="2" id="KW-0902">Two-component regulatory system</keyword>
<name>A0ABU9DP36_9BACL</name>
<keyword evidence="11" id="KW-1185">Reference proteome</keyword>
<dbReference type="Pfam" id="PF00486">
    <property type="entry name" value="Trans_reg_C"/>
    <property type="match status" value="1"/>
</dbReference>
<evidence type="ECO:0000259" key="9">
    <source>
        <dbReference type="PROSITE" id="PS51755"/>
    </source>
</evidence>
<proteinExistence type="predicted"/>
<evidence type="ECO:0000256" key="2">
    <source>
        <dbReference type="ARBA" id="ARBA00023012"/>
    </source>
</evidence>
<evidence type="ECO:0000259" key="8">
    <source>
        <dbReference type="PROSITE" id="PS50110"/>
    </source>
</evidence>
<dbReference type="InterPro" id="IPR001789">
    <property type="entry name" value="Sig_transdc_resp-reg_receiver"/>
</dbReference>
<dbReference type="SUPFAM" id="SSF46894">
    <property type="entry name" value="C-terminal effector domain of the bipartite response regulators"/>
    <property type="match status" value="1"/>
</dbReference>
<keyword evidence="4 7" id="KW-0238">DNA-binding</keyword>
<gene>
    <name evidence="10" type="ORF">WMW72_22245</name>
</gene>
<dbReference type="EMBL" id="JBBPCC010000016">
    <property type="protein sequence ID" value="MEK8130631.1"/>
    <property type="molecule type" value="Genomic_DNA"/>
</dbReference>
<dbReference type="Gene3D" id="3.40.50.2300">
    <property type="match status" value="1"/>
</dbReference>
<organism evidence="10 11">
    <name type="scientific">Paenibacillus filicis</name>
    <dbReference type="NCBI Taxonomy" id="669464"/>
    <lineage>
        <taxon>Bacteria</taxon>
        <taxon>Bacillati</taxon>
        <taxon>Bacillota</taxon>
        <taxon>Bacilli</taxon>
        <taxon>Bacillales</taxon>
        <taxon>Paenibacillaceae</taxon>
        <taxon>Paenibacillus</taxon>
    </lineage>
</organism>
<dbReference type="PANTHER" id="PTHR48111:SF1">
    <property type="entry name" value="TWO-COMPONENT RESPONSE REGULATOR ORR33"/>
    <property type="match status" value="1"/>
</dbReference>
<dbReference type="SMART" id="SM00862">
    <property type="entry name" value="Trans_reg_C"/>
    <property type="match status" value="1"/>
</dbReference>
<comment type="caution">
    <text evidence="6">Lacks conserved residue(s) required for the propagation of feature annotation.</text>
</comment>
<feature type="domain" description="OmpR/PhoB-type" evidence="9">
    <location>
        <begin position="133"/>
        <end position="233"/>
    </location>
</feature>
<dbReference type="Proteomes" id="UP001469365">
    <property type="component" value="Unassembled WGS sequence"/>
</dbReference>
<evidence type="ECO:0000256" key="1">
    <source>
        <dbReference type="ARBA" id="ARBA00022553"/>
    </source>
</evidence>
<dbReference type="Gene3D" id="1.10.10.10">
    <property type="entry name" value="Winged helix-like DNA-binding domain superfamily/Winged helix DNA-binding domain"/>
    <property type="match status" value="1"/>
</dbReference>
<keyword evidence="3" id="KW-0805">Transcription regulation</keyword>
<evidence type="ECO:0000256" key="7">
    <source>
        <dbReference type="PROSITE-ProRule" id="PRU01091"/>
    </source>
</evidence>
<evidence type="ECO:0000256" key="6">
    <source>
        <dbReference type="PROSITE-ProRule" id="PRU00169"/>
    </source>
</evidence>
<dbReference type="PROSITE" id="PS50110">
    <property type="entry name" value="RESPONSE_REGULATORY"/>
    <property type="match status" value="1"/>
</dbReference>
<evidence type="ECO:0000256" key="3">
    <source>
        <dbReference type="ARBA" id="ARBA00023015"/>
    </source>
</evidence>
<dbReference type="RefSeq" id="WP_341417773.1">
    <property type="nucleotide sequence ID" value="NZ_JBBPCC010000016.1"/>
</dbReference>
<evidence type="ECO:0000313" key="11">
    <source>
        <dbReference type="Proteomes" id="UP001469365"/>
    </source>
</evidence>
<feature type="DNA-binding region" description="OmpR/PhoB-type" evidence="7">
    <location>
        <begin position="133"/>
        <end position="233"/>
    </location>
</feature>
<evidence type="ECO:0000313" key="10">
    <source>
        <dbReference type="EMBL" id="MEK8130631.1"/>
    </source>
</evidence>
<sequence length="256" mass="28477">MRPRQVVIVDEHWDVAKSLQDALPKDGFTLSLFRSTQDLQNRLPELRPDIFLISRNNSVSDGIRTASYIRTKLRLIQPIILYGDCPEEADIIAGLEAGADDYIPHSSSTGQIIARIQAHLRRTEGFGAARGLVRNRTARGLEIDLSTRSTWLDGQVIALSAKEFDLLYYLIQTAGKVVPLDDLFALGWGAPAGKDTRTVLVHISNLRKKLRSISASDCPYIITVRGIGYMFNSRAPVTDLSPQWSHHTAARIRSSV</sequence>
<comment type="caution">
    <text evidence="10">The sequence shown here is derived from an EMBL/GenBank/DDBJ whole genome shotgun (WGS) entry which is preliminary data.</text>
</comment>
<dbReference type="PROSITE" id="PS51755">
    <property type="entry name" value="OMPR_PHOB"/>
    <property type="match status" value="1"/>
</dbReference>
<dbReference type="InterPro" id="IPR039420">
    <property type="entry name" value="WalR-like"/>
</dbReference>
<evidence type="ECO:0000256" key="4">
    <source>
        <dbReference type="ARBA" id="ARBA00023125"/>
    </source>
</evidence>
<keyword evidence="1" id="KW-0597">Phosphoprotein</keyword>
<dbReference type="SMART" id="SM00448">
    <property type="entry name" value="REC"/>
    <property type="match status" value="1"/>
</dbReference>
<dbReference type="Gene3D" id="6.10.250.690">
    <property type="match status" value="1"/>
</dbReference>
<reference evidence="10 11" key="1">
    <citation type="submission" date="2024-04" db="EMBL/GenBank/DDBJ databases">
        <title>draft genome sequnece of Paenibacillus filicis.</title>
        <authorList>
            <person name="Kim D.-U."/>
        </authorList>
    </citation>
    <scope>NUCLEOTIDE SEQUENCE [LARGE SCALE GENOMIC DNA]</scope>
    <source>
        <strain evidence="10 11">KACC14197</strain>
    </source>
</reference>
<dbReference type="InterPro" id="IPR036388">
    <property type="entry name" value="WH-like_DNA-bd_sf"/>
</dbReference>
<dbReference type="SUPFAM" id="SSF52172">
    <property type="entry name" value="CheY-like"/>
    <property type="match status" value="1"/>
</dbReference>
<evidence type="ECO:0000256" key="5">
    <source>
        <dbReference type="ARBA" id="ARBA00023163"/>
    </source>
</evidence>
<dbReference type="PANTHER" id="PTHR48111">
    <property type="entry name" value="REGULATOR OF RPOS"/>
    <property type="match status" value="1"/>
</dbReference>